<dbReference type="PANTHER" id="PTHR11669">
    <property type="entry name" value="REPLICATION FACTOR C / DNA POLYMERASE III GAMMA-TAU SUBUNIT"/>
    <property type="match status" value="1"/>
</dbReference>
<dbReference type="GO" id="GO:0016887">
    <property type="term" value="F:ATP hydrolysis activity"/>
    <property type="evidence" value="ECO:0007669"/>
    <property type="project" value="InterPro"/>
</dbReference>
<proteinExistence type="predicted"/>
<dbReference type="InterPro" id="IPR003959">
    <property type="entry name" value="ATPase_AAA_core"/>
</dbReference>
<dbReference type="GO" id="GO:0006281">
    <property type="term" value="P:DNA repair"/>
    <property type="evidence" value="ECO:0007669"/>
    <property type="project" value="TreeGrafter"/>
</dbReference>
<reference evidence="6" key="1">
    <citation type="journal article" date="2020" name="Nature">
        <title>Giant virus diversity and host interactions through global metagenomics.</title>
        <authorList>
            <person name="Schulz F."/>
            <person name="Roux S."/>
            <person name="Paez-Espino D."/>
            <person name="Jungbluth S."/>
            <person name="Walsh D.A."/>
            <person name="Denef V.J."/>
            <person name="McMahon K.D."/>
            <person name="Konstantinidis K.T."/>
            <person name="Eloe-Fadrosh E.A."/>
            <person name="Kyrpides N.C."/>
            <person name="Woyke T."/>
        </authorList>
    </citation>
    <scope>NUCLEOTIDE SEQUENCE</scope>
    <source>
        <strain evidence="6">GVMAG-M-3300018868-6</strain>
    </source>
</reference>
<dbReference type="InterPro" id="IPR027417">
    <property type="entry name" value="P-loop_NTPase"/>
</dbReference>
<sequence>MDKFIIIKKINRKGEECCSVVSKNSITPTPQNKSILHKYTPKTIDEFQFPANLKEILHKMVSLNMLFVGNSGTGKTTLIKIMVCDYFSDVVNYYENVLYINSLSDNGINYYRNEVKTFCSISSKIANKKKIVVIDDMDIIVNDQCQQILRNYIDKYSNNVIFITSCSNNQRIIDTIQSRLNIVRLVPIDSRGIKEIYRKVKENENVDIDDASTEFVLSMCNNSVSMLLNYMEKLMLIGEKITIDLAKSACSIISYADFEEFTKIVFNSPYNVDNLTIAKTMLDSMISKGYSVVDILDNYFNYIKNSAIVDEDTKYRVIPIITKYIVYFSNYHEDDIELYFFTADLYDSVSFKKTHF</sequence>
<feature type="domain" description="ATPase AAA-type core" evidence="4">
    <location>
        <begin position="65"/>
        <end position="187"/>
    </location>
</feature>
<dbReference type="Gene3D" id="3.40.50.300">
    <property type="entry name" value="P-loop containing nucleotide triphosphate hydrolases"/>
    <property type="match status" value="1"/>
</dbReference>
<feature type="domain" description="Replication factor C C-terminal" evidence="5">
    <location>
        <begin position="273"/>
        <end position="319"/>
    </location>
</feature>
<evidence type="ECO:0000259" key="4">
    <source>
        <dbReference type="Pfam" id="PF00004"/>
    </source>
</evidence>
<evidence type="ECO:0000313" key="6">
    <source>
        <dbReference type="EMBL" id="QHS95564.1"/>
    </source>
</evidence>
<dbReference type="Pfam" id="PF00004">
    <property type="entry name" value="AAA"/>
    <property type="match status" value="1"/>
</dbReference>
<evidence type="ECO:0000259" key="5">
    <source>
        <dbReference type="Pfam" id="PF08542"/>
    </source>
</evidence>
<organism evidence="6">
    <name type="scientific">viral metagenome</name>
    <dbReference type="NCBI Taxonomy" id="1070528"/>
    <lineage>
        <taxon>unclassified sequences</taxon>
        <taxon>metagenomes</taxon>
        <taxon>organismal metagenomes</taxon>
    </lineage>
</organism>
<dbReference type="InterPro" id="IPR050238">
    <property type="entry name" value="DNA_Rep/Repair_Clamp_Loader"/>
</dbReference>
<evidence type="ECO:0000256" key="2">
    <source>
        <dbReference type="ARBA" id="ARBA00022741"/>
    </source>
</evidence>
<dbReference type="EMBL" id="MN739253">
    <property type="protein sequence ID" value="QHS95564.1"/>
    <property type="molecule type" value="Genomic_DNA"/>
</dbReference>
<name>A0A6C0BVG8_9ZZZZ</name>
<keyword evidence="3" id="KW-0067">ATP-binding</keyword>
<dbReference type="Pfam" id="PF08542">
    <property type="entry name" value="Rep_fac_C"/>
    <property type="match status" value="1"/>
</dbReference>
<keyword evidence="2" id="KW-0547">Nucleotide-binding</keyword>
<dbReference type="GO" id="GO:0005524">
    <property type="term" value="F:ATP binding"/>
    <property type="evidence" value="ECO:0007669"/>
    <property type="project" value="UniProtKB-KW"/>
</dbReference>
<dbReference type="SUPFAM" id="SSF48019">
    <property type="entry name" value="post-AAA+ oligomerization domain-like"/>
    <property type="match status" value="1"/>
</dbReference>
<evidence type="ECO:0000256" key="1">
    <source>
        <dbReference type="ARBA" id="ARBA00022705"/>
    </source>
</evidence>
<dbReference type="InterPro" id="IPR008921">
    <property type="entry name" value="DNA_pol3_clamp-load_cplx_C"/>
</dbReference>
<dbReference type="GO" id="GO:0003677">
    <property type="term" value="F:DNA binding"/>
    <property type="evidence" value="ECO:0007669"/>
    <property type="project" value="InterPro"/>
</dbReference>
<dbReference type="InterPro" id="IPR013748">
    <property type="entry name" value="Rep_factorC_C"/>
</dbReference>
<dbReference type="CDD" id="cd00009">
    <property type="entry name" value="AAA"/>
    <property type="match status" value="1"/>
</dbReference>
<dbReference type="GO" id="GO:0003689">
    <property type="term" value="F:DNA clamp loader activity"/>
    <property type="evidence" value="ECO:0007669"/>
    <property type="project" value="TreeGrafter"/>
</dbReference>
<protein>
    <submittedName>
        <fullName evidence="6">Uncharacterized protein</fullName>
    </submittedName>
</protein>
<dbReference type="PANTHER" id="PTHR11669:SF20">
    <property type="entry name" value="REPLICATION FACTOR C SUBUNIT 4"/>
    <property type="match status" value="1"/>
</dbReference>
<evidence type="ECO:0000256" key="3">
    <source>
        <dbReference type="ARBA" id="ARBA00022840"/>
    </source>
</evidence>
<dbReference type="AlphaFoldDB" id="A0A6C0BVG8"/>
<dbReference type="GO" id="GO:0005663">
    <property type="term" value="C:DNA replication factor C complex"/>
    <property type="evidence" value="ECO:0007669"/>
    <property type="project" value="TreeGrafter"/>
</dbReference>
<dbReference type="GO" id="GO:0006261">
    <property type="term" value="P:DNA-templated DNA replication"/>
    <property type="evidence" value="ECO:0007669"/>
    <property type="project" value="TreeGrafter"/>
</dbReference>
<keyword evidence="1" id="KW-0235">DNA replication</keyword>
<dbReference type="SUPFAM" id="SSF52540">
    <property type="entry name" value="P-loop containing nucleoside triphosphate hydrolases"/>
    <property type="match status" value="1"/>
</dbReference>
<accession>A0A6C0BVG8</accession>